<evidence type="ECO:0000313" key="16">
    <source>
        <dbReference type="Ensembl" id="ENSATEP00000026488.3"/>
    </source>
</evidence>
<dbReference type="Proteomes" id="UP000265040">
    <property type="component" value="Chromosome 5"/>
</dbReference>
<dbReference type="GO" id="GO:0055056">
    <property type="term" value="F:D-glucose transmembrane transporter activity"/>
    <property type="evidence" value="ECO:0007669"/>
    <property type="project" value="TreeGrafter"/>
</dbReference>
<dbReference type="PANTHER" id="PTHR23503">
    <property type="entry name" value="SOLUTE CARRIER FAMILY 2"/>
    <property type="match status" value="1"/>
</dbReference>
<evidence type="ECO:0000256" key="7">
    <source>
        <dbReference type="ARBA" id="ARBA00022475"/>
    </source>
</evidence>
<dbReference type="AlphaFoldDB" id="A0A3Q1J7V1"/>
<keyword evidence="9 14" id="KW-0812">Transmembrane</keyword>
<organism evidence="16 17">
    <name type="scientific">Anabas testudineus</name>
    <name type="common">Climbing perch</name>
    <name type="synonym">Anthias testudineus</name>
    <dbReference type="NCBI Taxonomy" id="64144"/>
    <lineage>
        <taxon>Eukaryota</taxon>
        <taxon>Metazoa</taxon>
        <taxon>Chordata</taxon>
        <taxon>Craniata</taxon>
        <taxon>Vertebrata</taxon>
        <taxon>Euteleostomi</taxon>
        <taxon>Actinopterygii</taxon>
        <taxon>Neopterygii</taxon>
        <taxon>Teleostei</taxon>
        <taxon>Neoteleostei</taxon>
        <taxon>Acanthomorphata</taxon>
        <taxon>Anabantaria</taxon>
        <taxon>Anabantiformes</taxon>
        <taxon>Anabantoidei</taxon>
        <taxon>Anabantidae</taxon>
        <taxon>Anabas</taxon>
    </lineage>
</organism>
<evidence type="ECO:0000256" key="8">
    <source>
        <dbReference type="ARBA" id="ARBA00022597"/>
    </source>
</evidence>
<evidence type="ECO:0000313" key="17">
    <source>
        <dbReference type="Proteomes" id="UP000265040"/>
    </source>
</evidence>
<keyword evidence="8" id="KW-0762">Sugar transport</keyword>
<protein>
    <recommendedName>
        <fullName evidence="5">Solute carrier family 2, facilitated glucose transporter member 5</fullName>
    </recommendedName>
    <alternativeName>
        <fullName evidence="13">Fructose transporter</fullName>
    </alternativeName>
    <alternativeName>
        <fullName evidence="12">Glucose transporter type 5, small intestine</fullName>
    </alternativeName>
</protein>
<dbReference type="InParanoid" id="A0A3Q1J7V1"/>
<dbReference type="RefSeq" id="XP_026202731.1">
    <property type="nucleotide sequence ID" value="XM_026346946.1"/>
</dbReference>
<evidence type="ECO:0000259" key="15">
    <source>
        <dbReference type="PROSITE" id="PS50850"/>
    </source>
</evidence>
<name>A0A3Q1J7V1_ANATE</name>
<sequence length="487" mass="53625">MENFLQQLTQGHALVFIIILGIGGSFQTGYQVTGLNSPSPYVKSFINSSWYDRYKEPPSPQMVTMIWSLMISLFAVAGLCGALSVKLFSGLGRKKTMICNSFISIVAGGIMLASRWAKSYEIVIVARILYGFSAGVGLSSHLIYLGESSPRKIRGRVTLTVATFLSLGKLSGQFFGLTEIFGSEELWNISLCVPAFLSVVQVIVLPFLPEAPRYLFIEKGDDTACREALQSLWGKGDYKQEMDEMLTEQVAIEAAPPKSPMQLLGDRTIRWQLITMSLIYCFNLLSGMPVISVFSYDIFLQAGIPRDNIGYIIVGLGLFEITSSMVSGLMVDLAGRRPLMWVGYGMLTVICVLVTVTLNLKDSGSWVPYVTAGLIVLFIISFCGGPAGATATLNSEIFIQSNRMAAFVLTGMFRWFTFAFLGMSFPFLISSLTSFCFLLFAFVCLVGSLYTFFILPETKGKTMLEITEEFKTITLCQKSFLGENSGD</sequence>
<feature type="transmembrane region" description="Helical" evidence="14">
    <location>
        <begin position="273"/>
        <end position="296"/>
    </location>
</feature>
<evidence type="ECO:0000256" key="11">
    <source>
        <dbReference type="ARBA" id="ARBA00023136"/>
    </source>
</evidence>
<keyword evidence="17" id="KW-1185">Reference proteome</keyword>
<dbReference type="GO" id="GO:0046323">
    <property type="term" value="P:D-glucose import"/>
    <property type="evidence" value="ECO:0007669"/>
    <property type="project" value="TreeGrafter"/>
</dbReference>
<proteinExistence type="inferred from homology"/>
<feature type="transmembrane region" description="Helical" evidence="14">
    <location>
        <begin position="187"/>
        <end position="208"/>
    </location>
</feature>
<dbReference type="PROSITE" id="PS50850">
    <property type="entry name" value="MFS"/>
    <property type="match status" value="1"/>
</dbReference>
<dbReference type="InterPro" id="IPR036259">
    <property type="entry name" value="MFS_trans_sf"/>
</dbReference>
<dbReference type="InterPro" id="IPR005828">
    <property type="entry name" value="MFS_sugar_transport-like"/>
</dbReference>
<dbReference type="GO" id="GO:0070837">
    <property type="term" value="P:dehydroascorbic acid transport"/>
    <property type="evidence" value="ECO:0007669"/>
    <property type="project" value="TreeGrafter"/>
</dbReference>
<evidence type="ECO:0000256" key="14">
    <source>
        <dbReference type="SAM" id="Phobius"/>
    </source>
</evidence>
<keyword evidence="7" id="KW-1003">Cell membrane</keyword>
<dbReference type="Ensembl" id="ENSATET00000026912.3">
    <property type="protein sequence ID" value="ENSATEP00000026488.3"/>
    <property type="gene ID" value="ENSATEG00000018337.3"/>
</dbReference>
<evidence type="ECO:0000256" key="4">
    <source>
        <dbReference type="ARBA" id="ARBA00007004"/>
    </source>
</evidence>
<evidence type="ECO:0000256" key="3">
    <source>
        <dbReference type="ARBA" id="ARBA00004651"/>
    </source>
</evidence>
<reference evidence="16" key="1">
    <citation type="submission" date="2021-04" db="EMBL/GenBank/DDBJ databases">
        <authorList>
            <consortium name="Wellcome Sanger Institute Data Sharing"/>
        </authorList>
    </citation>
    <scope>NUCLEOTIDE SEQUENCE [LARGE SCALE GENOMIC DNA]</scope>
</reference>
<dbReference type="GeneTree" id="ENSGT00940000166173"/>
<feature type="transmembrane region" description="Helical" evidence="14">
    <location>
        <begin position="366"/>
        <end position="393"/>
    </location>
</feature>
<reference evidence="16" key="3">
    <citation type="submission" date="2025-09" db="UniProtKB">
        <authorList>
            <consortium name="Ensembl"/>
        </authorList>
    </citation>
    <scope>IDENTIFICATION</scope>
</reference>
<dbReference type="PANTHER" id="PTHR23503:SF130">
    <property type="entry name" value="SOLUTE CARRIER FAMILY 2 (FACILITATED GLUCOSE TRANSPORTER), MEMBER 9-LIKE 1"/>
    <property type="match status" value="1"/>
</dbReference>
<evidence type="ECO:0000256" key="5">
    <source>
        <dbReference type="ARBA" id="ARBA00015973"/>
    </source>
</evidence>
<evidence type="ECO:0000256" key="12">
    <source>
        <dbReference type="ARBA" id="ARBA00029961"/>
    </source>
</evidence>
<feature type="transmembrane region" description="Helical" evidence="14">
    <location>
        <begin position="122"/>
        <end position="145"/>
    </location>
</feature>
<feature type="transmembrane region" description="Helical" evidence="14">
    <location>
        <begin position="341"/>
        <end position="360"/>
    </location>
</feature>
<dbReference type="Pfam" id="PF00083">
    <property type="entry name" value="Sugar_tr"/>
    <property type="match status" value="1"/>
</dbReference>
<feature type="transmembrane region" description="Helical" evidence="14">
    <location>
        <begin position="97"/>
        <end position="116"/>
    </location>
</feature>
<dbReference type="Gene3D" id="1.20.1250.20">
    <property type="entry name" value="MFS general substrate transporter like domains"/>
    <property type="match status" value="1"/>
</dbReference>
<dbReference type="CTD" id="565510"/>
<comment type="catalytic activity">
    <reaction evidence="1">
        <text>D-fructose(out) = D-fructose(in)</text>
        <dbReference type="Rhea" id="RHEA:60372"/>
        <dbReference type="ChEBI" id="CHEBI:37721"/>
    </reaction>
</comment>
<feature type="transmembrane region" description="Helical" evidence="14">
    <location>
        <begin position="12"/>
        <end position="30"/>
    </location>
</feature>
<dbReference type="GO" id="GO:1990539">
    <property type="term" value="P:fructose import across plasma membrane"/>
    <property type="evidence" value="ECO:0007669"/>
    <property type="project" value="UniProtKB-ARBA"/>
</dbReference>
<reference evidence="16" key="2">
    <citation type="submission" date="2025-08" db="UniProtKB">
        <authorList>
            <consortium name="Ensembl"/>
        </authorList>
    </citation>
    <scope>IDENTIFICATION</scope>
</reference>
<comment type="similarity">
    <text evidence="4">Belongs to the major facilitator superfamily. Sugar transporter (TC 2.A.1.1) family. Glucose transporter subfamily.</text>
</comment>
<dbReference type="GO" id="GO:0042383">
    <property type="term" value="C:sarcolemma"/>
    <property type="evidence" value="ECO:0007669"/>
    <property type="project" value="UniProtKB-SubCell"/>
</dbReference>
<evidence type="ECO:0000256" key="10">
    <source>
        <dbReference type="ARBA" id="ARBA00022989"/>
    </source>
</evidence>
<dbReference type="InterPro" id="IPR005829">
    <property type="entry name" value="Sugar_transporter_CS"/>
</dbReference>
<dbReference type="PROSITE" id="PS00217">
    <property type="entry name" value="SUGAR_TRANSPORT_2"/>
    <property type="match status" value="1"/>
</dbReference>
<dbReference type="GO" id="GO:0005353">
    <property type="term" value="F:fructose transmembrane transporter activity"/>
    <property type="evidence" value="ECO:0007669"/>
    <property type="project" value="UniProtKB-ARBA"/>
</dbReference>
<feature type="transmembrane region" description="Helical" evidence="14">
    <location>
        <begin position="435"/>
        <end position="455"/>
    </location>
</feature>
<feature type="transmembrane region" description="Helical" evidence="14">
    <location>
        <begin position="308"/>
        <end position="329"/>
    </location>
</feature>
<evidence type="ECO:0000256" key="6">
    <source>
        <dbReference type="ARBA" id="ARBA00022448"/>
    </source>
</evidence>
<dbReference type="SUPFAM" id="SSF103473">
    <property type="entry name" value="MFS general substrate transporter"/>
    <property type="match status" value="1"/>
</dbReference>
<dbReference type="STRING" id="64144.ENSATEP00000026488"/>
<feature type="transmembrane region" description="Helical" evidence="14">
    <location>
        <begin position="65"/>
        <end position="85"/>
    </location>
</feature>
<evidence type="ECO:0000256" key="2">
    <source>
        <dbReference type="ARBA" id="ARBA00004135"/>
    </source>
</evidence>
<comment type="subcellular location">
    <subcellularLocation>
        <location evidence="2">Cell membrane</location>
        <location evidence="2">Sarcolemma</location>
    </subcellularLocation>
    <subcellularLocation>
        <location evidence="3">Cell membrane</location>
        <topology evidence="3">Multi-pass membrane protein</topology>
    </subcellularLocation>
</comment>
<dbReference type="InterPro" id="IPR020846">
    <property type="entry name" value="MFS_dom"/>
</dbReference>
<dbReference type="InterPro" id="IPR045263">
    <property type="entry name" value="GLUT"/>
</dbReference>
<dbReference type="GeneID" id="113153356"/>
<evidence type="ECO:0000256" key="1">
    <source>
        <dbReference type="ARBA" id="ARBA00000590"/>
    </source>
</evidence>
<feature type="transmembrane region" description="Helical" evidence="14">
    <location>
        <begin position="157"/>
        <end position="175"/>
    </location>
</feature>
<keyword evidence="10 14" id="KW-1133">Transmembrane helix</keyword>
<feature type="domain" description="Major facilitator superfamily (MFS) profile" evidence="15">
    <location>
        <begin position="17"/>
        <end position="459"/>
    </location>
</feature>
<dbReference type="FunFam" id="1.20.1250.20:FF:001511">
    <property type="entry name" value="Solute carrier family 2, facilitated glucose transporter member 5"/>
    <property type="match status" value="1"/>
</dbReference>
<dbReference type="PROSITE" id="PS00216">
    <property type="entry name" value="SUGAR_TRANSPORT_1"/>
    <property type="match status" value="1"/>
</dbReference>
<accession>A0A3Q1J7V1</accession>
<feature type="transmembrane region" description="Helical" evidence="14">
    <location>
        <begin position="405"/>
        <end position="429"/>
    </location>
</feature>
<keyword evidence="11 14" id="KW-0472">Membrane</keyword>
<evidence type="ECO:0000256" key="9">
    <source>
        <dbReference type="ARBA" id="ARBA00022692"/>
    </source>
</evidence>
<evidence type="ECO:0000256" key="13">
    <source>
        <dbReference type="ARBA" id="ARBA00031099"/>
    </source>
</evidence>
<keyword evidence="6" id="KW-0813">Transport</keyword>